<gene>
    <name evidence="2" type="ordered locus">HAH_1942</name>
</gene>
<evidence type="ECO:0000256" key="1">
    <source>
        <dbReference type="SAM" id="Phobius"/>
    </source>
</evidence>
<keyword evidence="1" id="KW-1133">Transmembrane helix</keyword>
<dbReference type="HOGENOM" id="CLU_2911402_0_0_2"/>
<evidence type="ECO:0000313" key="3">
    <source>
        <dbReference type="Proteomes" id="UP000005629"/>
    </source>
</evidence>
<feature type="transmembrane region" description="Helical" evidence="1">
    <location>
        <begin position="26"/>
        <end position="47"/>
    </location>
</feature>
<accession>G0HV37</accession>
<sequence length="76" mass="8041">MTKGYSLLAGDPRERMSDDAEGRLSWLHWPTVLKGLALGVGAGLILAVSLGDFYLGILLGTLNGLAFGIGWSHSRA</sequence>
<dbReference type="AlphaFoldDB" id="G0HV37"/>
<dbReference type="STRING" id="634497.HAH_1942"/>
<name>G0HV37_HALHT</name>
<proteinExistence type="predicted"/>
<protein>
    <submittedName>
        <fullName evidence="2">Uncharacterized protein</fullName>
    </submittedName>
</protein>
<dbReference type="eggNOG" id="arCOG08001">
    <property type="taxonomic scope" value="Archaea"/>
</dbReference>
<reference evidence="2 3" key="1">
    <citation type="journal article" date="2011" name="J. Bacteriol.">
        <title>Complete genome sequence of Haloarcula hispanica, a model haloarchaeon for studying genetics, metabolism, and virus-host interaction.</title>
        <authorList>
            <person name="Liu H."/>
            <person name="Wu Z."/>
            <person name="Li M."/>
            <person name="Zhang F."/>
            <person name="Zheng H."/>
            <person name="Han J."/>
            <person name="Liu J."/>
            <person name="Zhou J."/>
            <person name="Wang S."/>
            <person name="Xiang H."/>
        </authorList>
    </citation>
    <scope>NUCLEOTIDE SEQUENCE [LARGE SCALE GENOMIC DNA]</scope>
    <source>
        <strain evidence="3">ATCC 33960 / DSM 4426 / JCM 8911 / NBRC 102182 / NCIMB 2187 / VKM B-1755</strain>
    </source>
</reference>
<dbReference type="Proteomes" id="UP000005629">
    <property type="component" value="Chromosome I"/>
</dbReference>
<dbReference type="EMBL" id="CP002921">
    <property type="protein sequence ID" value="AEM57539.1"/>
    <property type="molecule type" value="Genomic_DNA"/>
</dbReference>
<dbReference type="KEGG" id="hhi:HAH_1942"/>
<evidence type="ECO:0000313" key="2">
    <source>
        <dbReference type="EMBL" id="AEM57539.1"/>
    </source>
</evidence>
<feature type="transmembrane region" description="Helical" evidence="1">
    <location>
        <begin position="53"/>
        <end position="71"/>
    </location>
</feature>
<keyword evidence="1" id="KW-0472">Membrane</keyword>
<keyword evidence="1" id="KW-0812">Transmembrane</keyword>
<organism evidence="2 3">
    <name type="scientific">Haloarcula hispanica (strain ATCC 33960 / DSM 4426 / JCM 8911 / NBRC 102182 / NCIMB 2187 / VKM B-1755)</name>
    <dbReference type="NCBI Taxonomy" id="634497"/>
    <lineage>
        <taxon>Archaea</taxon>
        <taxon>Methanobacteriati</taxon>
        <taxon>Methanobacteriota</taxon>
        <taxon>Stenosarchaea group</taxon>
        <taxon>Halobacteria</taxon>
        <taxon>Halobacteriales</taxon>
        <taxon>Haloarculaceae</taxon>
        <taxon>Haloarcula</taxon>
    </lineage>
</organism>